<name>A0AAV7UG32_PLEWA</name>
<proteinExistence type="predicted"/>
<sequence length="78" mass="8450">MSRGPQPLGQLKSSSRLCVGLAETLMLRRADSRPYPRGSRLCSAPECGLRRRSGTTTGAAEVGQLRNLKSGRLIQKLP</sequence>
<dbReference type="Proteomes" id="UP001066276">
    <property type="component" value="Chromosome 3_1"/>
</dbReference>
<accession>A0AAV7UG32</accession>
<evidence type="ECO:0000313" key="2">
    <source>
        <dbReference type="Proteomes" id="UP001066276"/>
    </source>
</evidence>
<reference evidence="1" key="1">
    <citation type="journal article" date="2022" name="bioRxiv">
        <title>Sequencing and chromosome-scale assembly of the giantPleurodeles waltlgenome.</title>
        <authorList>
            <person name="Brown T."/>
            <person name="Elewa A."/>
            <person name="Iarovenko S."/>
            <person name="Subramanian E."/>
            <person name="Araus A.J."/>
            <person name="Petzold A."/>
            <person name="Susuki M."/>
            <person name="Suzuki K.-i.T."/>
            <person name="Hayashi T."/>
            <person name="Toyoda A."/>
            <person name="Oliveira C."/>
            <person name="Osipova E."/>
            <person name="Leigh N.D."/>
            <person name="Simon A."/>
            <person name="Yun M.H."/>
        </authorList>
    </citation>
    <scope>NUCLEOTIDE SEQUENCE</scope>
    <source>
        <strain evidence="1">20211129_DDA</strain>
        <tissue evidence="1">Liver</tissue>
    </source>
</reference>
<protein>
    <submittedName>
        <fullName evidence="1">Uncharacterized protein</fullName>
    </submittedName>
</protein>
<comment type="caution">
    <text evidence="1">The sequence shown here is derived from an EMBL/GenBank/DDBJ whole genome shotgun (WGS) entry which is preliminary data.</text>
</comment>
<evidence type="ECO:0000313" key="1">
    <source>
        <dbReference type="EMBL" id="KAJ1187990.1"/>
    </source>
</evidence>
<gene>
    <name evidence="1" type="ORF">NDU88_004755</name>
</gene>
<dbReference type="EMBL" id="JANPWB010000005">
    <property type="protein sequence ID" value="KAJ1187990.1"/>
    <property type="molecule type" value="Genomic_DNA"/>
</dbReference>
<dbReference type="AlphaFoldDB" id="A0AAV7UG32"/>
<organism evidence="1 2">
    <name type="scientific">Pleurodeles waltl</name>
    <name type="common">Iberian ribbed newt</name>
    <dbReference type="NCBI Taxonomy" id="8319"/>
    <lineage>
        <taxon>Eukaryota</taxon>
        <taxon>Metazoa</taxon>
        <taxon>Chordata</taxon>
        <taxon>Craniata</taxon>
        <taxon>Vertebrata</taxon>
        <taxon>Euteleostomi</taxon>
        <taxon>Amphibia</taxon>
        <taxon>Batrachia</taxon>
        <taxon>Caudata</taxon>
        <taxon>Salamandroidea</taxon>
        <taxon>Salamandridae</taxon>
        <taxon>Pleurodelinae</taxon>
        <taxon>Pleurodeles</taxon>
    </lineage>
</organism>
<keyword evidence="2" id="KW-1185">Reference proteome</keyword>